<dbReference type="Proteomes" id="UP000198844">
    <property type="component" value="Unassembled WGS sequence"/>
</dbReference>
<evidence type="ECO:0000313" key="2">
    <source>
        <dbReference type="EMBL" id="SFT82926.1"/>
    </source>
</evidence>
<dbReference type="AlphaFoldDB" id="A0A1I7B6V5"/>
<organism evidence="2 3">
    <name type="scientific">Paraburkholderia aspalathi</name>
    <dbReference type="NCBI Taxonomy" id="1324617"/>
    <lineage>
        <taxon>Bacteria</taxon>
        <taxon>Pseudomonadati</taxon>
        <taxon>Pseudomonadota</taxon>
        <taxon>Betaproteobacteria</taxon>
        <taxon>Burkholderiales</taxon>
        <taxon>Burkholderiaceae</taxon>
        <taxon>Paraburkholderia</taxon>
    </lineage>
</organism>
<dbReference type="OrthoDB" id="9802640at2"/>
<reference evidence="2 3" key="1">
    <citation type="submission" date="2016-10" db="EMBL/GenBank/DDBJ databases">
        <authorList>
            <person name="de Groot N.N."/>
        </authorList>
    </citation>
    <scope>NUCLEOTIDE SEQUENCE [LARGE SCALE GENOMIC DNA]</scope>
    <source>
        <strain evidence="2 3">LMG 27731</strain>
    </source>
</reference>
<accession>A0A1I7B6V5</accession>
<dbReference type="Pfam" id="PF13391">
    <property type="entry name" value="HNH_2"/>
    <property type="match status" value="1"/>
</dbReference>
<dbReference type="Gene3D" id="1.10.30.50">
    <property type="match status" value="1"/>
</dbReference>
<dbReference type="CDD" id="cd00085">
    <property type="entry name" value="HNHc"/>
    <property type="match status" value="1"/>
</dbReference>
<dbReference type="InterPro" id="IPR003615">
    <property type="entry name" value="HNH_nuc"/>
</dbReference>
<dbReference type="EMBL" id="FPBH01000004">
    <property type="protein sequence ID" value="SFT82926.1"/>
    <property type="molecule type" value="Genomic_DNA"/>
</dbReference>
<evidence type="ECO:0000259" key="1">
    <source>
        <dbReference type="SMART" id="SM00507"/>
    </source>
</evidence>
<name>A0A1I7B6V5_9BURK</name>
<gene>
    <name evidence="2" type="ORF">SAMN05192563_1004232</name>
</gene>
<evidence type="ECO:0000313" key="3">
    <source>
        <dbReference type="Proteomes" id="UP000198844"/>
    </source>
</evidence>
<proteinExistence type="predicted"/>
<protein>
    <recommendedName>
        <fullName evidence="1">HNH nuclease domain-containing protein</fullName>
    </recommendedName>
</protein>
<dbReference type="SMART" id="SM00507">
    <property type="entry name" value="HNHc"/>
    <property type="match status" value="1"/>
</dbReference>
<dbReference type="RefSeq" id="WP_093633845.1">
    <property type="nucleotide sequence ID" value="NZ_FPBH01000004.1"/>
</dbReference>
<sequence>MPEKAPVITPTTPLDALLARMIDAQNPGRPPARTSEIAERYERDGELVRLLKEARGGKCQFCGHSFKTPGGGTYTEAHHLEQLANGGLDVSHNMLILCANHHRQFHFGYVKILHRDPDTITVRLDDEVHTIALGFVAPTEQPAEDVF</sequence>
<feature type="domain" description="HNH nuclease" evidence="1">
    <location>
        <begin position="47"/>
        <end position="103"/>
    </location>
</feature>